<accession>A0ABU0K772</accession>
<proteinExistence type="predicted"/>
<protein>
    <submittedName>
        <fullName evidence="1">Uncharacterized protein</fullName>
    </submittedName>
</protein>
<name>A0ABU0K772_9BACL</name>
<dbReference type="EMBL" id="JAUSWM010000006">
    <property type="protein sequence ID" value="MDQ0484149.1"/>
    <property type="molecule type" value="Genomic_DNA"/>
</dbReference>
<reference evidence="1" key="1">
    <citation type="submission" date="2023-07" db="EMBL/GenBank/DDBJ databases">
        <title>Genomic Encyclopedia of Type Strains, Phase IV (KMG-IV): sequencing the most valuable type-strain genomes for metagenomic binning, comparative biology and taxonomic classification.</title>
        <authorList>
            <person name="Goeker M."/>
        </authorList>
    </citation>
    <scope>NUCLEOTIDE SEQUENCE [LARGE SCALE GENOMIC DNA]</scope>
    <source>
        <strain evidence="1">JSM 076093</strain>
    </source>
</reference>
<organism evidence="1 2">
    <name type="scientific">Guptibacillus hwajinpoensis</name>
    <dbReference type="NCBI Taxonomy" id="208199"/>
    <lineage>
        <taxon>Bacteria</taxon>
        <taxon>Bacillati</taxon>
        <taxon>Bacillota</taxon>
        <taxon>Bacilli</taxon>
        <taxon>Bacillales</taxon>
        <taxon>Guptibacillaceae</taxon>
        <taxon>Guptibacillus</taxon>
    </lineage>
</organism>
<evidence type="ECO:0000313" key="2">
    <source>
        <dbReference type="Proteomes" id="UP001226720"/>
    </source>
</evidence>
<keyword evidence="2" id="KW-1185">Reference proteome</keyword>
<gene>
    <name evidence="1" type="ORF">QO000_003133</name>
</gene>
<sequence>MDNLNYQLEVPQSENATLEQLIKQKKSMVVFVRHLG</sequence>
<comment type="caution">
    <text evidence="1">The sequence shown here is derived from an EMBL/GenBank/DDBJ whole genome shotgun (WGS) entry which is preliminary data.</text>
</comment>
<dbReference type="Proteomes" id="UP001226720">
    <property type="component" value="Unassembled WGS sequence"/>
</dbReference>
<evidence type="ECO:0000313" key="1">
    <source>
        <dbReference type="EMBL" id="MDQ0484149.1"/>
    </source>
</evidence>